<dbReference type="RefSeq" id="WP_252914804.1">
    <property type="nucleotide sequence ID" value="NZ_CP159480.1"/>
</dbReference>
<evidence type="ECO:0000259" key="1">
    <source>
        <dbReference type="Pfam" id="PF05099"/>
    </source>
</evidence>
<evidence type="ECO:0000313" key="2">
    <source>
        <dbReference type="EMBL" id="MCO6407446.1"/>
    </source>
</evidence>
<dbReference type="InterPro" id="IPR029024">
    <property type="entry name" value="TerB-like"/>
</dbReference>
<keyword evidence="3" id="KW-1185">Reference proteome</keyword>
<accession>A0ABT1CPA1</accession>
<dbReference type="SUPFAM" id="SSF158682">
    <property type="entry name" value="TerB-like"/>
    <property type="match status" value="1"/>
</dbReference>
<gene>
    <name evidence="2" type="ORF">GTW23_04605</name>
</gene>
<sequence length="149" mass="16715">MKGLFASIAGLFERKPHLPGKLGELSEDPVALAEILVLFRMVLADGIVQPSQLTTFERICEQHFGISRRDMPELHTLLDSPRARSYDTQAFTLLGQLDTEARTSLLDDMIRIADANIVRDERDDRLIRRTASLLGLDLAAAEAEKRNRS</sequence>
<dbReference type="Pfam" id="PF05099">
    <property type="entry name" value="TerB"/>
    <property type="match status" value="1"/>
</dbReference>
<comment type="caution">
    <text evidence="2">The sequence shown here is derived from an EMBL/GenBank/DDBJ whole genome shotgun (WGS) entry which is preliminary data.</text>
</comment>
<evidence type="ECO:0000313" key="3">
    <source>
        <dbReference type="Proteomes" id="UP001320715"/>
    </source>
</evidence>
<dbReference type="InterPro" id="IPR007791">
    <property type="entry name" value="DjlA_N"/>
</dbReference>
<dbReference type="Gene3D" id="1.10.3680.10">
    <property type="entry name" value="TerB-like"/>
    <property type="match status" value="1"/>
</dbReference>
<organism evidence="2 3">
    <name type="scientific">Hoeflea alexandrii</name>
    <dbReference type="NCBI Taxonomy" id="288436"/>
    <lineage>
        <taxon>Bacteria</taxon>
        <taxon>Pseudomonadati</taxon>
        <taxon>Pseudomonadota</taxon>
        <taxon>Alphaproteobacteria</taxon>
        <taxon>Hyphomicrobiales</taxon>
        <taxon>Rhizobiaceae</taxon>
        <taxon>Hoeflea</taxon>
    </lineage>
</organism>
<dbReference type="EMBL" id="JAAAML010000001">
    <property type="protein sequence ID" value="MCO6407446.1"/>
    <property type="molecule type" value="Genomic_DNA"/>
</dbReference>
<reference evidence="2 3" key="1">
    <citation type="submission" date="2020-01" db="EMBL/GenBank/DDBJ databases">
        <title>Genomes of bacteria type strains.</title>
        <authorList>
            <person name="Chen J."/>
            <person name="Zhu S."/>
            <person name="Yang J."/>
        </authorList>
    </citation>
    <scope>NUCLEOTIDE SEQUENCE [LARGE SCALE GENOMIC DNA]</scope>
    <source>
        <strain evidence="2 3">DSM 16655</strain>
    </source>
</reference>
<dbReference type="Proteomes" id="UP001320715">
    <property type="component" value="Unassembled WGS sequence"/>
</dbReference>
<proteinExistence type="predicted"/>
<name>A0ABT1CPA1_9HYPH</name>
<feature type="domain" description="Co-chaperone DjlA N-terminal" evidence="1">
    <location>
        <begin position="32"/>
        <end position="141"/>
    </location>
</feature>
<protein>
    <recommendedName>
        <fullName evidence="1">Co-chaperone DjlA N-terminal domain-containing protein</fullName>
    </recommendedName>
</protein>